<evidence type="ECO:0008006" key="3">
    <source>
        <dbReference type="Google" id="ProtNLM"/>
    </source>
</evidence>
<dbReference type="Proteomes" id="UP000288805">
    <property type="component" value="Unassembled WGS sequence"/>
</dbReference>
<evidence type="ECO:0000313" key="1">
    <source>
        <dbReference type="EMBL" id="RVW49452.1"/>
    </source>
</evidence>
<dbReference type="EMBL" id="QGNW01001227">
    <property type="protein sequence ID" value="RVW49452.1"/>
    <property type="molecule type" value="Genomic_DNA"/>
</dbReference>
<dbReference type="Pfam" id="PF05056">
    <property type="entry name" value="DUF674"/>
    <property type="match status" value="1"/>
</dbReference>
<dbReference type="PANTHER" id="PTHR33103:SF19">
    <property type="entry name" value="OS09G0544700 PROTEIN"/>
    <property type="match status" value="1"/>
</dbReference>
<sequence length="237" mass="26001">MASSKMSMKLLVDTKANKVLFAEAGKEFVDFLFTLLSLPVATIIRLLNKNSMVGSLGTLYDSLESLSEAYMQPNKSKDPLLKPILQVSAADFPLLLTENLSMAKKVYMCGSYHRFIADDPRAICPQCKYTLSTEVPYVGPPPATSESYQRDGGYVKGIVTYMVNDDLAVKPMSTISGIALLRNYNVKEVGVLEEKVVEVTLSEGLKLLKASLQTKEVLTSVFLTKKADNISDCSSSF</sequence>
<evidence type="ECO:0000313" key="2">
    <source>
        <dbReference type="Proteomes" id="UP000288805"/>
    </source>
</evidence>
<proteinExistence type="predicted"/>
<dbReference type="InterPro" id="IPR007750">
    <property type="entry name" value="DUF674"/>
</dbReference>
<gene>
    <name evidence="1" type="ORF">CK203_080256</name>
</gene>
<accession>A0A438EP41</accession>
<organism evidence="1 2">
    <name type="scientific">Vitis vinifera</name>
    <name type="common">Grape</name>
    <dbReference type="NCBI Taxonomy" id="29760"/>
    <lineage>
        <taxon>Eukaryota</taxon>
        <taxon>Viridiplantae</taxon>
        <taxon>Streptophyta</taxon>
        <taxon>Embryophyta</taxon>
        <taxon>Tracheophyta</taxon>
        <taxon>Spermatophyta</taxon>
        <taxon>Magnoliopsida</taxon>
        <taxon>eudicotyledons</taxon>
        <taxon>Gunneridae</taxon>
        <taxon>Pentapetalae</taxon>
        <taxon>rosids</taxon>
        <taxon>Vitales</taxon>
        <taxon>Vitaceae</taxon>
        <taxon>Viteae</taxon>
        <taxon>Vitis</taxon>
    </lineage>
</organism>
<name>A0A438EP41_VITVI</name>
<reference evidence="1 2" key="1">
    <citation type="journal article" date="2018" name="PLoS Genet.">
        <title>Population sequencing reveals clonal diversity and ancestral inbreeding in the grapevine cultivar Chardonnay.</title>
        <authorList>
            <person name="Roach M.J."/>
            <person name="Johnson D.L."/>
            <person name="Bohlmann J."/>
            <person name="van Vuuren H.J."/>
            <person name="Jones S.J."/>
            <person name="Pretorius I.S."/>
            <person name="Schmidt S.A."/>
            <person name="Borneman A.R."/>
        </authorList>
    </citation>
    <scope>NUCLEOTIDE SEQUENCE [LARGE SCALE GENOMIC DNA]</scope>
    <source>
        <strain evidence="2">cv. Chardonnay</strain>
        <tissue evidence="1">Leaf</tissue>
    </source>
</reference>
<protein>
    <recommendedName>
        <fullName evidence="3">DUF674 domain-containing protein</fullName>
    </recommendedName>
</protein>
<dbReference type="AlphaFoldDB" id="A0A438EP41"/>
<dbReference type="PANTHER" id="PTHR33103">
    <property type="entry name" value="OS01G0153900 PROTEIN"/>
    <property type="match status" value="1"/>
</dbReference>
<comment type="caution">
    <text evidence="1">The sequence shown here is derived from an EMBL/GenBank/DDBJ whole genome shotgun (WGS) entry which is preliminary data.</text>
</comment>